<evidence type="ECO:0000313" key="1">
    <source>
        <dbReference type="EMBL" id="KAK3226735.1"/>
    </source>
</evidence>
<proteinExistence type="predicted"/>
<dbReference type="InterPro" id="IPR052370">
    <property type="entry name" value="Meta-cleavage_hydrolase"/>
</dbReference>
<evidence type="ECO:0000313" key="2">
    <source>
        <dbReference type="Proteomes" id="UP001281410"/>
    </source>
</evidence>
<name>A0AAE0EHM0_9ROSI</name>
<keyword evidence="2" id="KW-1185">Reference proteome</keyword>
<organism evidence="1 2">
    <name type="scientific">Dipteronia sinensis</name>
    <dbReference type="NCBI Taxonomy" id="43782"/>
    <lineage>
        <taxon>Eukaryota</taxon>
        <taxon>Viridiplantae</taxon>
        <taxon>Streptophyta</taxon>
        <taxon>Embryophyta</taxon>
        <taxon>Tracheophyta</taxon>
        <taxon>Spermatophyta</taxon>
        <taxon>Magnoliopsida</taxon>
        <taxon>eudicotyledons</taxon>
        <taxon>Gunneridae</taxon>
        <taxon>Pentapetalae</taxon>
        <taxon>rosids</taxon>
        <taxon>malvids</taxon>
        <taxon>Sapindales</taxon>
        <taxon>Sapindaceae</taxon>
        <taxon>Hippocastanoideae</taxon>
        <taxon>Acereae</taxon>
        <taxon>Dipteronia</taxon>
    </lineage>
</organism>
<reference evidence="1" key="1">
    <citation type="journal article" date="2023" name="Plant J.">
        <title>Genome sequences and population genomics provide insights into the demographic history, inbreeding, and mutation load of two 'living fossil' tree species of Dipteronia.</title>
        <authorList>
            <person name="Feng Y."/>
            <person name="Comes H.P."/>
            <person name="Chen J."/>
            <person name="Zhu S."/>
            <person name="Lu R."/>
            <person name="Zhang X."/>
            <person name="Li P."/>
            <person name="Qiu J."/>
            <person name="Olsen K.M."/>
            <person name="Qiu Y."/>
        </authorList>
    </citation>
    <scope>NUCLEOTIDE SEQUENCE</scope>
    <source>
        <strain evidence="1">NBL</strain>
    </source>
</reference>
<dbReference type="Proteomes" id="UP001281410">
    <property type="component" value="Unassembled WGS sequence"/>
</dbReference>
<comment type="caution">
    <text evidence="1">The sequence shown here is derived from an EMBL/GenBank/DDBJ whole genome shotgun (WGS) entry which is preliminary data.</text>
</comment>
<accession>A0AAE0EHM0</accession>
<dbReference type="PANTHER" id="PTHR43139:SF7">
    <property type="entry name" value="ALPHA_BETA-HYDROLASES SUPERFAMILY PROTEIN"/>
    <property type="match status" value="1"/>
</dbReference>
<sequence length="86" mass="9632">MAVQFPEKMESLVLCCAGVCLEEEDLENGLFRVLELEEAISILLPQTPDKLRELERFSFVKLATGGPSFLLSDFIQVSNYTLSGDF</sequence>
<gene>
    <name evidence="1" type="ORF">Dsin_006597</name>
</gene>
<dbReference type="AlphaFoldDB" id="A0AAE0EHM0"/>
<dbReference type="PANTHER" id="PTHR43139">
    <property type="entry name" value="SI:DKEY-122A22.2"/>
    <property type="match status" value="1"/>
</dbReference>
<dbReference type="EMBL" id="JANJYJ010000002">
    <property type="protein sequence ID" value="KAK3226735.1"/>
    <property type="molecule type" value="Genomic_DNA"/>
</dbReference>
<protein>
    <submittedName>
        <fullName evidence="1">Uncharacterized protein</fullName>
    </submittedName>
</protein>